<dbReference type="Pfam" id="PF13489">
    <property type="entry name" value="Methyltransf_23"/>
    <property type="match status" value="1"/>
</dbReference>
<dbReference type="PANTHER" id="PTHR43591">
    <property type="entry name" value="METHYLTRANSFERASE"/>
    <property type="match status" value="1"/>
</dbReference>
<evidence type="ECO:0000313" key="3">
    <source>
        <dbReference type="EMBL" id="KAG5954251.1"/>
    </source>
</evidence>
<evidence type="ECO:0000313" key="4">
    <source>
        <dbReference type="EMBL" id="KAG5961388.1"/>
    </source>
</evidence>
<dbReference type="Proteomes" id="UP000784919">
    <property type="component" value="Unassembled WGS sequence"/>
</dbReference>
<feature type="compositionally biased region" description="Polar residues" evidence="2">
    <location>
        <begin position="41"/>
        <end position="53"/>
    </location>
</feature>
<keyword evidence="5" id="KW-1185">Reference proteome</keyword>
<name>A0A9P7SLD2_9HYPO</name>
<comment type="similarity">
    <text evidence="1">Belongs to the methyltransferase superfamily. LaeA methyltransferase family.</text>
</comment>
<reference evidence="4 5" key="1">
    <citation type="journal article" date="2020" name="bioRxiv">
        <title>Whole genome comparisons of ergot fungi reveals the divergence and evolution of species within the genus Claviceps are the result of varying mechanisms driving genome evolution and host range expansion.</title>
        <authorList>
            <person name="Wyka S.A."/>
            <person name="Mondo S.J."/>
            <person name="Liu M."/>
            <person name="Dettman J."/>
            <person name="Nalam V."/>
            <person name="Broders K.D."/>
        </authorList>
    </citation>
    <scope>NUCLEOTIDE SEQUENCE</scope>
    <source>
        <strain evidence="4">CCC 1102</strain>
        <strain evidence="3 5">LM583</strain>
    </source>
</reference>
<evidence type="ECO:0000313" key="6">
    <source>
        <dbReference type="Proteomes" id="UP000784919"/>
    </source>
</evidence>
<dbReference type="CDD" id="cd02440">
    <property type="entry name" value="AdoMet_MTases"/>
    <property type="match status" value="1"/>
</dbReference>
<dbReference type="AlphaFoldDB" id="A0A9P7SLD2"/>
<dbReference type="PANTHER" id="PTHR43591:SF10">
    <property type="entry name" value="ABC TRANSMEMBRANE TYPE-1 DOMAIN-CONTAINING PROTEIN-RELATED"/>
    <property type="match status" value="1"/>
</dbReference>
<evidence type="ECO:0000256" key="2">
    <source>
        <dbReference type="SAM" id="MobiDB-lite"/>
    </source>
</evidence>
<dbReference type="InterPro" id="IPR029063">
    <property type="entry name" value="SAM-dependent_MTases_sf"/>
</dbReference>
<proteinExistence type="inferred from homology"/>
<feature type="compositionally biased region" description="Polar residues" evidence="2">
    <location>
        <begin position="67"/>
        <end position="78"/>
    </location>
</feature>
<dbReference type="EMBL" id="SRPS01000253">
    <property type="protein sequence ID" value="KAG5961388.1"/>
    <property type="molecule type" value="Genomic_DNA"/>
</dbReference>
<accession>A0A9P7SLD2</accession>
<protein>
    <recommendedName>
        <fullName evidence="7">Methyltransferase domain-containing protein</fullName>
    </recommendedName>
</protein>
<dbReference type="SUPFAM" id="SSF53335">
    <property type="entry name" value="S-adenosyl-L-methionine-dependent methyltransferases"/>
    <property type="match status" value="1"/>
</dbReference>
<gene>
    <name evidence="4" type="ORF">E4U56_003914</name>
    <name evidence="3" type="ORF">E4U57_004678</name>
</gene>
<evidence type="ECO:0000313" key="5">
    <source>
        <dbReference type="Proteomes" id="UP000742024"/>
    </source>
</evidence>
<dbReference type="Proteomes" id="UP000742024">
    <property type="component" value="Unassembled WGS sequence"/>
</dbReference>
<comment type="caution">
    <text evidence="4">The sequence shown here is derived from an EMBL/GenBank/DDBJ whole genome shotgun (WGS) entry which is preliminary data.</text>
</comment>
<dbReference type="Gene3D" id="3.40.50.150">
    <property type="entry name" value="Vaccinia Virus protein VP39"/>
    <property type="match status" value="1"/>
</dbReference>
<organism evidence="4 6">
    <name type="scientific">Claviceps arundinis</name>
    <dbReference type="NCBI Taxonomy" id="1623583"/>
    <lineage>
        <taxon>Eukaryota</taxon>
        <taxon>Fungi</taxon>
        <taxon>Dikarya</taxon>
        <taxon>Ascomycota</taxon>
        <taxon>Pezizomycotina</taxon>
        <taxon>Sordariomycetes</taxon>
        <taxon>Hypocreomycetidae</taxon>
        <taxon>Hypocreales</taxon>
        <taxon>Clavicipitaceae</taxon>
        <taxon>Claviceps</taxon>
    </lineage>
</organism>
<dbReference type="OrthoDB" id="2013972at2759"/>
<feature type="region of interest" description="Disordered" evidence="2">
    <location>
        <begin position="1"/>
        <end position="110"/>
    </location>
</feature>
<feature type="compositionally biased region" description="Basic and acidic residues" evidence="2">
    <location>
        <begin position="28"/>
        <end position="37"/>
    </location>
</feature>
<feature type="compositionally biased region" description="Basic and acidic residues" evidence="2">
    <location>
        <begin position="54"/>
        <end position="63"/>
    </location>
</feature>
<dbReference type="EMBL" id="SRPR01000354">
    <property type="protein sequence ID" value="KAG5954251.1"/>
    <property type="molecule type" value="Genomic_DNA"/>
</dbReference>
<evidence type="ECO:0000256" key="1">
    <source>
        <dbReference type="ARBA" id="ARBA00038158"/>
    </source>
</evidence>
<feature type="compositionally biased region" description="Basic and acidic residues" evidence="2">
    <location>
        <begin position="79"/>
        <end position="91"/>
    </location>
</feature>
<dbReference type="GO" id="GO:0008168">
    <property type="term" value="F:methyltransferase activity"/>
    <property type="evidence" value="ECO:0007669"/>
    <property type="project" value="TreeGrafter"/>
</dbReference>
<sequence length="440" mass="49156">MSQGATSRHSATDDPRAAAWHGPLALKTVERPRDLRADTQIWPSRTVQVSTHSTPDDRFDFAREPNPTLTMASVSSRSSHPDNHDTAATRDTDDESDSREMRGSIGFPVSTAVHAIEAPSIEVGRNTDDGYDLSSVEADDATTSLSSSIASAYTYERGRRYAMFGDGRYPIPNDETEQSREDMKHAMLMMLTKDKPFLSPIGDHPQKILDIGTGTGIWAVEVGDRYPSATVRGIDIAPIQPTWVPANVSFLVDDCGLDWIERDVDLVHFRFTIVFMKDTSQVLGHAFESLRPGGWIELQELQPTTLCDDGTMPDDDPVKYLFEKIDSTFELLGLKAKLPLKLESYLREAGFENVHCQIFKVPIGPWAEDRTMRIVGLCQKIAVSELLPTCSGRPFQTLKMSEAEAEVTIAMARKGLEDTDVHRYFHYYFWYAQKPGSSRA</sequence>
<evidence type="ECO:0008006" key="7">
    <source>
        <dbReference type="Google" id="ProtNLM"/>
    </source>
</evidence>